<dbReference type="EMBL" id="VLPL01000001">
    <property type="protein sequence ID" value="TSJ48094.1"/>
    <property type="molecule type" value="Genomic_DNA"/>
</dbReference>
<comment type="caution">
    <text evidence="1">The sequence shown here is derived from an EMBL/GenBank/DDBJ whole genome shotgun (WGS) entry which is preliminary data.</text>
</comment>
<keyword evidence="2" id="KW-1185">Reference proteome</keyword>
<evidence type="ECO:0000313" key="2">
    <source>
        <dbReference type="Proteomes" id="UP000316008"/>
    </source>
</evidence>
<organism evidence="1 2">
    <name type="scientific">Fluviicola chungangensis</name>
    <dbReference type="NCBI Taxonomy" id="2597671"/>
    <lineage>
        <taxon>Bacteria</taxon>
        <taxon>Pseudomonadati</taxon>
        <taxon>Bacteroidota</taxon>
        <taxon>Flavobacteriia</taxon>
        <taxon>Flavobacteriales</taxon>
        <taxon>Crocinitomicaceae</taxon>
        <taxon>Fluviicola</taxon>
    </lineage>
</organism>
<sequence>MNLFGFFQRKKKKATNENITHMDENHLVVIQFFYGIEDLNELHELEKQLDSNIKDSELGKYEGHDISMDFGDGYLYFNGKNADQIFQSIKPILEQHYFMDKSVATLRFGSFENPAAEERDFLIRFSKLQEN</sequence>
<reference evidence="1 2" key="1">
    <citation type="submission" date="2019-07" db="EMBL/GenBank/DDBJ databases">
        <authorList>
            <person name="Huq M.A."/>
        </authorList>
    </citation>
    <scope>NUCLEOTIDE SEQUENCE [LARGE SCALE GENOMIC DNA]</scope>
    <source>
        <strain evidence="1 2">MAH-3</strain>
    </source>
</reference>
<dbReference type="Proteomes" id="UP000316008">
    <property type="component" value="Unassembled WGS sequence"/>
</dbReference>
<evidence type="ECO:0008006" key="3">
    <source>
        <dbReference type="Google" id="ProtNLM"/>
    </source>
</evidence>
<protein>
    <recommendedName>
        <fullName evidence="3">DUF695 domain-containing protein</fullName>
    </recommendedName>
</protein>
<dbReference type="AlphaFoldDB" id="A0A556N7D8"/>
<dbReference type="RefSeq" id="WP_144331629.1">
    <property type="nucleotide sequence ID" value="NZ_VLPL01000001.1"/>
</dbReference>
<evidence type="ECO:0000313" key="1">
    <source>
        <dbReference type="EMBL" id="TSJ48094.1"/>
    </source>
</evidence>
<accession>A0A556N7D8</accession>
<proteinExistence type="predicted"/>
<name>A0A556N7D8_9FLAO</name>
<gene>
    <name evidence="1" type="ORF">FO442_02875</name>
</gene>
<dbReference type="OrthoDB" id="678788at2"/>